<dbReference type="NCBIfam" id="NF002325">
    <property type="entry name" value="PRK01278.1"/>
    <property type="match status" value="1"/>
</dbReference>
<dbReference type="InterPro" id="IPR015421">
    <property type="entry name" value="PyrdxlP-dep_Trfase_major"/>
</dbReference>
<comment type="cofactor">
    <cofactor evidence="4">
        <name>pyridoxal 5'-phosphate</name>
        <dbReference type="ChEBI" id="CHEBI:597326"/>
    </cofactor>
    <text evidence="4">Binds 1 pyridoxal phosphate per subunit.</text>
</comment>
<dbReference type="PATRIC" id="fig|754436.4.peg.3418"/>
<feature type="modified residue" description="N6-(pyridoxal phosphate)lysine" evidence="4">
    <location>
        <position position="254"/>
    </location>
</feature>
<comment type="subcellular location">
    <subcellularLocation>
        <location evidence="4">Cytoplasm</location>
    </subcellularLocation>
</comment>
<evidence type="ECO:0000256" key="4">
    <source>
        <dbReference type="HAMAP-Rule" id="MF_01107"/>
    </source>
</evidence>
<dbReference type="GO" id="GO:0042802">
    <property type="term" value="F:identical protein binding"/>
    <property type="evidence" value="ECO:0007669"/>
    <property type="project" value="TreeGrafter"/>
</dbReference>
<dbReference type="EMBL" id="LDOV01000029">
    <property type="protein sequence ID" value="KLU99610.1"/>
    <property type="molecule type" value="Genomic_DNA"/>
</dbReference>
<keyword evidence="2 4" id="KW-0808">Transferase</keyword>
<proteinExistence type="inferred from homology"/>
<dbReference type="EC" id="2.6.1.11" evidence="4"/>
<sequence>MEKEQAVDRQDFDEVMVPCYAPMQIVPVKGQGSTVWDQDGRDYIDFAGGIAVSCLGHCHPVMVKALTAQAEQLWHVSNVMTNEPALRLARLLTEHSFADKVFFANSGAEANEAALKLARRYAADVYGPEKSEIIAFTQGFHGRTFFTVTVGGQAAYSDGFGPKPGDVTHLPYNDLETLAAHMSSRTCAVMMEPLQGEGGIIAPDPAFVQGVRDLCDQHNALLVFDEVQTGNGRTGEFYAYQGLGVTPDILSTAKSLGGGFPIGAMLTTTALAEHLKVGTHGSTYGGNPLACAVAEAVVRTVTEPDFLAGVKAREQWFRDALQAINAQYPIFSEIRGKGLLLGAALNAEWKGRARDVLQAAGAEGVMVLVAGADVVRFTPSLAITKAEFDEGMARLSRAIGTLYTQQMDKTA</sequence>
<dbReference type="InterPro" id="IPR004636">
    <property type="entry name" value="AcOrn/SuccOrn_fam"/>
</dbReference>
<dbReference type="OrthoDB" id="9801052at2"/>
<dbReference type="InterPro" id="IPR050103">
    <property type="entry name" value="Class-III_PLP-dep_AT"/>
</dbReference>
<evidence type="ECO:0000313" key="6">
    <source>
        <dbReference type="Proteomes" id="UP000036426"/>
    </source>
</evidence>
<gene>
    <name evidence="4" type="primary">argD</name>
    <name evidence="5" type="ORF">ABT58_16115</name>
</gene>
<dbReference type="InterPro" id="IPR015424">
    <property type="entry name" value="PyrdxlP-dep_Trfase"/>
</dbReference>
<keyword evidence="1 4" id="KW-0032">Aminotransferase</keyword>
<organism evidence="5 6">
    <name type="scientific">Photobacterium aphoticum</name>
    <dbReference type="NCBI Taxonomy" id="754436"/>
    <lineage>
        <taxon>Bacteria</taxon>
        <taxon>Pseudomonadati</taxon>
        <taxon>Pseudomonadota</taxon>
        <taxon>Gammaproteobacteria</taxon>
        <taxon>Vibrionales</taxon>
        <taxon>Vibrionaceae</taxon>
        <taxon>Photobacterium</taxon>
    </lineage>
</organism>
<feature type="binding site" evidence="4">
    <location>
        <begin position="225"/>
        <end position="228"/>
    </location>
    <ligand>
        <name>pyridoxal 5'-phosphate</name>
        <dbReference type="ChEBI" id="CHEBI:597326"/>
    </ligand>
</feature>
<dbReference type="RefSeq" id="WP_047875468.1">
    <property type="nucleotide sequence ID" value="NZ_BMYC01000005.1"/>
</dbReference>
<dbReference type="Gene3D" id="3.90.1150.10">
    <property type="entry name" value="Aspartate Aminotransferase, domain 1"/>
    <property type="match status" value="1"/>
</dbReference>
<feature type="binding site" evidence="4">
    <location>
        <position position="143"/>
    </location>
    <ligand>
        <name>N(2)-acetyl-L-ornithine</name>
        <dbReference type="ChEBI" id="CHEBI:57805"/>
    </ligand>
</feature>
<comment type="caution">
    <text evidence="5">The sequence shown here is derived from an EMBL/GenBank/DDBJ whole genome shotgun (WGS) entry which is preliminary data.</text>
</comment>
<dbReference type="GO" id="GO:0003992">
    <property type="term" value="F:N2-acetyl-L-ornithine:2-oxoglutarate 5-aminotransferase activity"/>
    <property type="evidence" value="ECO:0007669"/>
    <property type="project" value="UniProtKB-UniRule"/>
</dbReference>
<feature type="binding site" evidence="4">
    <location>
        <position position="283"/>
    </location>
    <ligand>
        <name>pyridoxal 5'-phosphate</name>
        <dbReference type="ChEBI" id="CHEBI:597326"/>
    </ligand>
</feature>
<comment type="catalytic activity">
    <reaction evidence="4">
        <text>N(2)-acetyl-L-ornithine + 2-oxoglutarate = N-acetyl-L-glutamate 5-semialdehyde + L-glutamate</text>
        <dbReference type="Rhea" id="RHEA:18049"/>
        <dbReference type="ChEBI" id="CHEBI:16810"/>
        <dbReference type="ChEBI" id="CHEBI:29123"/>
        <dbReference type="ChEBI" id="CHEBI:29985"/>
        <dbReference type="ChEBI" id="CHEBI:57805"/>
        <dbReference type="EC" id="2.6.1.11"/>
    </reaction>
</comment>
<dbReference type="InterPro" id="IPR049704">
    <property type="entry name" value="Aminotrans_3_PPA_site"/>
</dbReference>
<comment type="pathway">
    <text evidence="4">Amino-acid biosynthesis; L-arginine biosynthesis; N(2)-acetyl-L-ornithine from L-glutamate: step 4/4.</text>
</comment>
<evidence type="ECO:0000256" key="2">
    <source>
        <dbReference type="ARBA" id="ARBA00022679"/>
    </source>
</evidence>
<dbReference type="GO" id="GO:0006526">
    <property type="term" value="P:L-arginine biosynthetic process"/>
    <property type="evidence" value="ECO:0007669"/>
    <property type="project" value="UniProtKB-UniRule"/>
</dbReference>
<dbReference type="InterPro" id="IPR005814">
    <property type="entry name" value="Aminotrans_3"/>
</dbReference>
<feature type="binding site" evidence="4">
    <location>
        <position position="140"/>
    </location>
    <ligand>
        <name>pyridoxal 5'-phosphate</name>
        <dbReference type="ChEBI" id="CHEBI:597326"/>
    </ligand>
</feature>
<dbReference type="PANTHER" id="PTHR11986:SF113">
    <property type="entry name" value="SUCCINYLORNITHINE TRANSAMINASE"/>
    <property type="match status" value="1"/>
</dbReference>
<feature type="binding site" evidence="4">
    <location>
        <position position="282"/>
    </location>
    <ligand>
        <name>N(2)-acetyl-L-ornithine</name>
        <dbReference type="ChEBI" id="CHEBI:57805"/>
    </ligand>
</feature>
<dbReference type="NCBIfam" id="NF003468">
    <property type="entry name" value="PRK05093.1"/>
    <property type="match status" value="1"/>
</dbReference>
<dbReference type="CDD" id="cd00610">
    <property type="entry name" value="OAT_like"/>
    <property type="match status" value="1"/>
</dbReference>
<dbReference type="PROSITE" id="PS00600">
    <property type="entry name" value="AA_TRANSFER_CLASS_3"/>
    <property type="match status" value="1"/>
</dbReference>
<feature type="binding site" evidence="4">
    <location>
        <begin position="107"/>
        <end position="108"/>
    </location>
    <ligand>
        <name>pyridoxal 5'-phosphate</name>
        <dbReference type="ChEBI" id="CHEBI:597326"/>
    </ligand>
</feature>
<evidence type="ECO:0000256" key="1">
    <source>
        <dbReference type="ARBA" id="ARBA00022576"/>
    </source>
</evidence>
<evidence type="ECO:0000256" key="3">
    <source>
        <dbReference type="ARBA" id="ARBA00022898"/>
    </source>
</evidence>
<dbReference type="Proteomes" id="UP000036426">
    <property type="component" value="Unassembled WGS sequence"/>
</dbReference>
<comment type="subunit">
    <text evidence="4">Homodimer.</text>
</comment>
<keyword evidence="3 4" id="KW-0663">Pyridoxal phosphate</keyword>
<dbReference type="InterPro" id="IPR017652">
    <property type="entry name" value="Ac/SucOrn_transaminase_bac"/>
</dbReference>
<accession>A0A0J1GJ64</accession>
<dbReference type="Gene3D" id="3.40.640.10">
    <property type="entry name" value="Type I PLP-dependent aspartate aminotransferase-like (Major domain)"/>
    <property type="match status" value="1"/>
</dbReference>
<dbReference type="GO" id="GO:0030170">
    <property type="term" value="F:pyridoxal phosphate binding"/>
    <property type="evidence" value="ECO:0007669"/>
    <property type="project" value="InterPro"/>
</dbReference>
<dbReference type="HAMAP" id="MF_01107">
    <property type="entry name" value="ArgD_aminotrans_3"/>
    <property type="match status" value="1"/>
</dbReference>
<dbReference type="UniPathway" id="UPA00068">
    <property type="reaction ID" value="UER00109"/>
</dbReference>
<name>A0A0J1GJ64_9GAMM</name>
<dbReference type="NCBIfam" id="TIGR03246">
    <property type="entry name" value="arg_catab_astC"/>
    <property type="match status" value="1"/>
</dbReference>
<reference evidence="5 6" key="1">
    <citation type="submission" date="2015-05" db="EMBL/GenBank/DDBJ databases">
        <title>Photobacterium galathea sp. nov.</title>
        <authorList>
            <person name="Machado H."/>
            <person name="Gram L."/>
        </authorList>
    </citation>
    <scope>NUCLEOTIDE SEQUENCE [LARGE SCALE GENOMIC DNA]</scope>
    <source>
        <strain evidence="5 6">DSM 25995</strain>
    </source>
</reference>
<dbReference type="InterPro" id="IPR015422">
    <property type="entry name" value="PyrdxlP-dep_Trfase_small"/>
</dbReference>
<dbReference type="GO" id="GO:0005737">
    <property type="term" value="C:cytoplasm"/>
    <property type="evidence" value="ECO:0007669"/>
    <property type="project" value="UniProtKB-SubCell"/>
</dbReference>
<evidence type="ECO:0000313" key="5">
    <source>
        <dbReference type="EMBL" id="KLU99610.1"/>
    </source>
</evidence>
<keyword evidence="4" id="KW-0028">Amino-acid biosynthesis</keyword>
<comment type="miscellaneous">
    <text evidence="4">May also have succinyldiaminopimelate aminotransferase activity, thus carrying out the corresponding step in lysine biosynthesis.</text>
</comment>
<comment type="similarity">
    <text evidence="4">Belongs to the class-III pyridoxal-phosphate-dependent aminotransferase family. ArgD subfamily.</text>
</comment>
<keyword evidence="4" id="KW-0055">Arginine biosynthesis</keyword>
<dbReference type="NCBIfam" id="TIGR00707">
    <property type="entry name" value="argD"/>
    <property type="match status" value="1"/>
</dbReference>
<protein>
    <recommendedName>
        <fullName evidence="4">Acetylornithine aminotransferase</fullName>
        <shortName evidence="4">ACOAT</shortName>
        <ecNumber evidence="4">2.6.1.11</ecNumber>
    </recommendedName>
</protein>
<dbReference type="FunFam" id="3.40.640.10:FF:000004">
    <property type="entry name" value="Acetylornithine aminotransferase"/>
    <property type="match status" value="1"/>
</dbReference>
<dbReference type="AlphaFoldDB" id="A0A0J1GJ64"/>
<dbReference type="Pfam" id="PF00202">
    <property type="entry name" value="Aminotran_3"/>
    <property type="match status" value="1"/>
</dbReference>
<dbReference type="PIRSF" id="PIRSF000521">
    <property type="entry name" value="Transaminase_4ab_Lys_Orn"/>
    <property type="match status" value="1"/>
</dbReference>
<dbReference type="SUPFAM" id="SSF53383">
    <property type="entry name" value="PLP-dependent transferases"/>
    <property type="match status" value="1"/>
</dbReference>
<keyword evidence="6" id="KW-1185">Reference proteome</keyword>
<keyword evidence="4" id="KW-0963">Cytoplasm</keyword>
<dbReference type="PANTHER" id="PTHR11986">
    <property type="entry name" value="AMINOTRANSFERASE CLASS III"/>
    <property type="match status" value="1"/>
</dbReference>